<proteinExistence type="predicted"/>
<evidence type="ECO:0000313" key="2">
    <source>
        <dbReference type="Proteomes" id="UP000270261"/>
    </source>
</evidence>
<accession>A0A426FP32</accession>
<dbReference type="AlphaFoldDB" id="A0A426FP32"/>
<keyword evidence="2" id="KW-1185">Reference proteome</keyword>
<protein>
    <submittedName>
        <fullName evidence="1">Uncharacterized protein</fullName>
    </submittedName>
</protein>
<sequence length="162" mass="18662">MLLIDCTSTQLMIAGMLLLGVTEGSLTSPINIVLPISIGIMLQNYFPPRVHVDAQTRRTGKLIQQHYLLGLKCWRRTLDISPYTHVTVFLFGGNLSLELEAPGRMPLTLTWTGQSGRLTKRHDHSDIRTFMRMSREIAQTLQIRDRKLQRYRSPFRRKVQQS</sequence>
<dbReference type="Proteomes" id="UP000270261">
    <property type="component" value="Unassembled WGS sequence"/>
</dbReference>
<name>A0A426FP32_9BURK</name>
<comment type="caution">
    <text evidence="1">The sequence shown here is derived from an EMBL/GenBank/DDBJ whole genome shotgun (WGS) entry which is preliminary data.</text>
</comment>
<reference evidence="1 2" key="1">
    <citation type="submission" date="2018-11" db="EMBL/GenBank/DDBJ databases">
        <title>Genome sequencing of Lautropia sp. KCOM 2505 (= ChDC F240).</title>
        <authorList>
            <person name="Kook J.-K."/>
            <person name="Park S.-N."/>
            <person name="Lim Y.K."/>
        </authorList>
    </citation>
    <scope>NUCLEOTIDE SEQUENCE [LARGE SCALE GENOMIC DNA]</scope>
    <source>
        <strain evidence="1 2">KCOM 2505</strain>
    </source>
</reference>
<organism evidence="1 2">
    <name type="scientific">Lautropia dentalis</name>
    <dbReference type="NCBI Taxonomy" id="2490857"/>
    <lineage>
        <taxon>Bacteria</taxon>
        <taxon>Pseudomonadati</taxon>
        <taxon>Pseudomonadota</taxon>
        <taxon>Betaproteobacteria</taxon>
        <taxon>Burkholderiales</taxon>
        <taxon>Burkholderiaceae</taxon>
        <taxon>Lautropia</taxon>
    </lineage>
</organism>
<evidence type="ECO:0000313" key="1">
    <source>
        <dbReference type="EMBL" id="RRN44424.1"/>
    </source>
</evidence>
<gene>
    <name evidence="1" type="ORF">EHV23_14055</name>
</gene>
<dbReference type="EMBL" id="RRUE01000002">
    <property type="protein sequence ID" value="RRN44424.1"/>
    <property type="molecule type" value="Genomic_DNA"/>
</dbReference>
<dbReference type="RefSeq" id="WP_125096617.1">
    <property type="nucleotide sequence ID" value="NZ_RRUE01000002.1"/>
</dbReference>